<gene>
    <name evidence="3" type="ORF">NL394_17690</name>
</gene>
<name>A0AAX3EFJ8_PAEUR</name>
<reference evidence="3" key="1">
    <citation type="submission" date="2022-07" db="EMBL/GenBank/DDBJ databases">
        <authorList>
            <person name="Wu T."/>
        </authorList>
    </citation>
    <scope>NUCLEOTIDE SEQUENCE</scope>
    <source>
        <strain evidence="3">SD-1</strain>
    </source>
</reference>
<feature type="compositionally biased region" description="Basic and acidic residues" evidence="1">
    <location>
        <begin position="9"/>
        <end position="20"/>
    </location>
</feature>
<dbReference type="Pfam" id="PF12728">
    <property type="entry name" value="HTH_17"/>
    <property type="match status" value="1"/>
</dbReference>
<dbReference type="Pfam" id="PF10049">
    <property type="entry name" value="DUF2283"/>
    <property type="match status" value="1"/>
</dbReference>
<feature type="domain" description="Helix-turn-helix" evidence="2">
    <location>
        <begin position="161"/>
        <end position="200"/>
    </location>
</feature>
<dbReference type="NCBIfam" id="TIGR01764">
    <property type="entry name" value="excise"/>
    <property type="match status" value="1"/>
</dbReference>
<dbReference type="InterPro" id="IPR041657">
    <property type="entry name" value="HTH_17"/>
</dbReference>
<sequence>MTQEQNPGSEERARERIQEAKERAREHLRIKWMQETDAVLDSPEVEAKARALDPAAKLPSKTMTKEVTCVLEVDQESDSAYIRLQNFTVAQTVEVSTDVRVDLDDAGRICGIEITSLNSHSALARVIETLFADSMHEQARRKAAEGHYSAEVEAIMSKPTMSVDELATILGVGRRQAYDAVRQGTIPSIRLGKRILISTRIVESILSSEPASD</sequence>
<keyword evidence="4" id="KW-1185">Reference proteome</keyword>
<proteinExistence type="predicted"/>
<feature type="region of interest" description="Disordered" evidence="1">
    <location>
        <begin position="1"/>
        <end position="20"/>
    </location>
</feature>
<dbReference type="InterPro" id="IPR019270">
    <property type="entry name" value="DUF2283"/>
</dbReference>
<dbReference type="Proteomes" id="UP001163293">
    <property type="component" value="Chromosome"/>
</dbReference>
<dbReference type="InterPro" id="IPR010093">
    <property type="entry name" value="SinI_DNA-bd"/>
</dbReference>
<protein>
    <submittedName>
        <fullName evidence="3">DUF2283 domain-containing protein</fullName>
    </submittedName>
</protein>
<dbReference type="GO" id="GO:0003677">
    <property type="term" value="F:DNA binding"/>
    <property type="evidence" value="ECO:0007669"/>
    <property type="project" value="InterPro"/>
</dbReference>
<dbReference type="AlphaFoldDB" id="A0AAX3EFJ8"/>
<organism evidence="3 4">
    <name type="scientific">Paenarthrobacter ureafaciens</name>
    <dbReference type="NCBI Taxonomy" id="37931"/>
    <lineage>
        <taxon>Bacteria</taxon>
        <taxon>Bacillati</taxon>
        <taxon>Actinomycetota</taxon>
        <taxon>Actinomycetes</taxon>
        <taxon>Micrococcales</taxon>
        <taxon>Micrococcaceae</taxon>
        <taxon>Paenarthrobacter</taxon>
    </lineage>
</organism>
<dbReference type="RefSeq" id="WP_264398722.1">
    <property type="nucleotide sequence ID" value="NZ_CP101180.1"/>
</dbReference>
<dbReference type="EMBL" id="CP101185">
    <property type="protein sequence ID" value="UYV96860.1"/>
    <property type="molecule type" value="Genomic_DNA"/>
</dbReference>
<evidence type="ECO:0000256" key="1">
    <source>
        <dbReference type="SAM" id="MobiDB-lite"/>
    </source>
</evidence>
<accession>A0AAX3EFJ8</accession>
<evidence type="ECO:0000313" key="4">
    <source>
        <dbReference type="Proteomes" id="UP001163293"/>
    </source>
</evidence>
<evidence type="ECO:0000313" key="3">
    <source>
        <dbReference type="EMBL" id="UYV96860.1"/>
    </source>
</evidence>
<evidence type="ECO:0000259" key="2">
    <source>
        <dbReference type="Pfam" id="PF12728"/>
    </source>
</evidence>